<dbReference type="GO" id="GO:0005829">
    <property type="term" value="C:cytosol"/>
    <property type="evidence" value="ECO:0007669"/>
    <property type="project" value="TreeGrafter"/>
</dbReference>
<feature type="domain" description="HTH cro/C1-type" evidence="2">
    <location>
        <begin position="12"/>
        <end position="66"/>
    </location>
</feature>
<dbReference type="Gene3D" id="1.10.260.40">
    <property type="entry name" value="lambda repressor-like DNA-binding domains"/>
    <property type="match status" value="1"/>
</dbReference>
<protein>
    <submittedName>
        <fullName evidence="3">Helix-turn-helix domain-containing protein</fullName>
    </submittedName>
</protein>
<dbReference type="InterPro" id="IPR014710">
    <property type="entry name" value="RmlC-like_jellyroll"/>
</dbReference>
<dbReference type="InterPro" id="IPR001387">
    <property type="entry name" value="Cro/C1-type_HTH"/>
</dbReference>
<dbReference type="SMART" id="SM00530">
    <property type="entry name" value="HTH_XRE"/>
    <property type="match status" value="1"/>
</dbReference>
<reference evidence="3 4" key="1">
    <citation type="journal article" date="2014" name="Int. J. Syst. Evol. Microbiol.">
        <title>Description of Galbitalea soli gen. nov., sp. nov., and Frondihabitans sucicola sp. nov.</title>
        <authorList>
            <person name="Kim S.J."/>
            <person name="Lim J.M."/>
            <person name="Ahn J.H."/>
            <person name="Weon H.Y."/>
            <person name="Hamada M."/>
            <person name="Suzuki K."/>
            <person name="Ahn T.Y."/>
            <person name="Kwon S.W."/>
        </authorList>
    </citation>
    <scope>NUCLEOTIDE SEQUENCE [LARGE SCALE GENOMIC DNA]</scope>
    <source>
        <strain evidence="3 4">NBRC 108727</strain>
    </source>
</reference>
<organism evidence="3 4">
    <name type="scientific">Galbitalea soli</name>
    <dbReference type="NCBI Taxonomy" id="1268042"/>
    <lineage>
        <taxon>Bacteria</taxon>
        <taxon>Bacillati</taxon>
        <taxon>Actinomycetota</taxon>
        <taxon>Actinomycetes</taxon>
        <taxon>Micrococcales</taxon>
        <taxon>Microbacteriaceae</taxon>
        <taxon>Galbitalea</taxon>
    </lineage>
</organism>
<keyword evidence="4" id="KW-1185">Reference proteome</keyword>
<evidence type="ECO:0000313" key="4">
    <source>
        <dbReference type="Proteomes" id="UP000479756"/>
    </source>
</evidence>
<dbReference type="GO" id="GO:0003677">
    <property type="term" value="F:DNA binding"/>
    <property type="evidence" value="ECO:0007669"/>
    <property type="project" value="UniProtKB-KW"/>
</dbReference>
<dbReference type="PANTHER" id="PTHR46797">
    <property type="entry name" value="HTH-TYPE TRANSCRIPTIONAL REGULATOR"/>
    <property type="match status" value="1"/>
</dbReference>
<dbReference type="SUPFAM" id="SSF47413">
    <property type="entry name" value="lambda repressor-like DNA-binding domains"/>
    <property type="match status" value="1"/>
</dbReference>
<keyword evidence="1" id="KW-0238">DNA-binding</keyword>
<name>A0A7C9TS42_9MICO</name>
<proteinExistence type="predicted"/>
<dbReference type="InterPro" id="IPR010982">
    <property type="entry name" value="Lambda_DNA-bd_dom_sf"/>
</dbReference>
<sequence>MDLQAQRLGSRIRELRRARGLTLVQLAAQAELSHPFLSQLERGRARPSMTSLEKIARALGSSQLELLAVDDEVELPDEPTRTSLVRAGEGSRGHYGEGEARLLVHGRRRFRPMEITGNNLVAADFFTHAEDEFLHVIEGTVLVELLGQDSHILSAGDSLYYVGGTPHRWSALDEAGYRLFVVKEKPDKL</sequence>
<dbReference type="PROSITE" id="PS50943">
    <property type="entry name" value="HTH_CROC1"/>
    <property type="match status" value="1"/>
</dbReference>
<dbReference type="InterPro" id="IPR013096">
    <property type="entry name" value="Cupin_2"/>
</dbReference>
<dbReference type="InterPro" id="IPR050807">
    <property type="entry name" value="TransReg_Diox_bact_type"/>
</dbReference>
<dbReference type="Proteomes" id="UP000479756">
    <property type="component" value="Unassembled WGS sequence"/>
</dbReference>
<dbReference type="Gene3D" id="2.60.120.10">
    <property type="entry name" value="Jelly Rolls"/>
    <property type="match status" value="1"/>
</dbReference>
<dbReference type="EMBL" id="JAAGWZ010000002">
    <property type="protein sequence ID" value="NEM91443.1"/>
    <property type="molecule type" value="Genomic_DNA"/>
</dbReference>
<evidence type="ECO:0000313" key="3">
    <source>
        <dbReference type="EMBL" id="NEM91443.1"/>
    </source>
</evidence>
<dbReference type="SUPFAM" id="SSF51182">
    <property type="entry name" value="RmlC-like cupins"/>
    <property type="match status" value="1"/>
</dbReference>
<accession>A0A7C9TS42</accession>
<dbReference type="GO" id="GO:0003700">
    <property type="term" value="F:DNA-binding transcription factor activity"/>
    <property type="evidence" value="ECO:0007669"/>
    <property type="project" value="TreeGrafter"/>
</dbReference>
<dbReference type="Pfam" id="PF13560">
    <property type="entry name" value="HTH_31"/>
    <property type="match status" value="1"/>
</dbReference>
<comment type="caution">
    <text evidence="3">The sequence shown here is derived from an EMBL/GenBank/DDBJ whole genome shotgun (WGS) entry which is preliminary data.</text>
</comment>
<dbReference type="CDD" id="cd00093">
    <property type="entry name" value="HTH_XRE"/>
    <property type="match status" value="1"/>
</dbReference>
<dbReference type="CDD" id="cd02209">
    <property type="entry name" value="cupin_XRE_C"/>
    <property type="match status" value="1"/>
</dbReference>
<dbReference type="PANTHER" id="PTHR46797:SF1">
    <property type="entry name" value="METHYLPHOSPHONATE SYNTHASE"/>
    <property type="match status" value="1"/>
</dbReference>
<dbReference type="InterPro" id="IPR011051">
    <property type="entry name" value="RmlC_Cupin_sf"/>
</dbReference>
<gene>
    <name evidence="3" type="ORF">G3T37_08735</name>
</gene>
<evidence type="ECO:0000256" key="1">
    <source>
        <dbReference type="ARBA" id="ARBA00023125"/>
    </source>
</evidence>
<dbReference type="Pfam" id="PF07883">
    <property type="entry name" value="Cupin_2"/>
    <property type="match status" value="1"/>
</dbReference>
<evidence type="ECO:0000259" key="2">
    <source>
        <dbReference type="PROSITE" id="PS50943"/>
    </source>
</evidence>
<dbReference type="AlphaFoldDB" id="A0A7C9TS42"/>